<protein>
    <submittedName>
        <fullName evidence="2">PPIase cyclophilin-type domain-containing protein</fullName>
    </submittedName>
</protein>
<dbReference type="InterPro" id="IPR029000">
    <property type="entry name" value="Cyclophilin-like_dom_sf"/>
</dbReference>
<dbReference type="WBParaSite" id="snap_masked-unitig_20584-processed-gene-0.1-mRNA-1">
    <property type="protein sequence ID" value="snap_masked-unitig_20584-processed-gene-0.1-mRNA-1"/>
    <property type="gene ID" value="snap_masked-unitig_20584-processed-gene-0.1"/>
</dbReference>
<sequence length="69" mass="7780">MNNEQSRNPVVFFDITVGGKRSAAMQFELFADVATKKLPKFSPIFVPREFCKDGVPLGYKGSARFSSRY</sequence>
<dbReference type="Gene3D" id="2.40.100.10">
    <property type="entry name" value="Cyclophilin-like"/>
    <property type="match status" value="1"/>
</dbReference>
<dbReference type="Proteomes" id="UP000095280">
    <property type="component" value="Unplaced"/>
</dbReference>
<accession>A0A1I8JNZ6</accession>
<dbReference type="AlphaFoldDB" id="A0A1I8JNZ6"/>
<name>A0A1I8JNZ6_9PLAT</name>
<evidence type="ECO:0000313" key="2">
    <source>
        <dbReference type="WBParaSite" id="snap_masked-unitig_20584-processed-gene-0.1-mRNA-1"/>
    </source>
</evidence>
<evidence type="ECO:0000313" key="1">
    <source>
        <dbReference type="Proteomes" id="UP000095280"/>
    </source>
</evidence>
<keyword evidence="1" id="KW-1185">Reference proteome</keyword>
<proteinExistence type="predicted"/>
<organism evidence="1 2">
    <name type="scientific">Macrostomum lignano</name>
    <dbReference type="NCBI Taxonomy" id="282301"/>
    <lineage>
        <taxon>Eukaryota</taxon>
        <taxon>Metazoa</taxon>
        <taxon>Spiralia</taxon>
        <taxon>Lophotrochozoa</taxon>
        <taxon>Platyhelminthes</taxon>
        <taxon>Rhabditophora</taxon>
        <taxon>Macrostomorpha</taxon>
        <taxon>Macrostomida</taxon>
        <taxon>Macrostomidae</taxon>
        <taxon>Macrostomum</taxon>
    </lineage>
</organism>
<reference evidence="2" key="1">
    <citation type="submission" date="2016-11" db="UniProtKB">
        <authorList>
            <consortium name="WormBaseParasite"/>
        </authorList>
    </citation>
    <scope>IDENTIFICATION</scope>
</reference>